<dbReference type="SMART" id="SM00355">
    <property type="entry name" value="ZnF_C2H2"/>
    <property type="match status" value="1"/>
</dbReference>
<organism evidence="3 4">
    <name type="scientific">Capsella rubella</name>
    <dbReference type="NCBI Taxonomy" id="81985"/>
    <lineage>
        <taxon>Eukaryota</taxon>
        <taxon>Viridiplantae</taxon>
        <taxon>Streptophyta</taxon>
        <taxon>Embryophyta</taxon>
        <taxon>Tracheophyta</taxon>
        <taxon>Spermatophyta</taxon>
        <taxon>Magnoliopsida</taxon>
        <taxon>eudicotyledons</taxon>
        <taxon>Gunneridae</taxon>
        <taxon>Pentapetalae</taxon>
        <taxon>rosids</taxon>
        <taxon>malvids</taxon>
        <taxon>Brassicales</taxon>
        <taxon>Brassicaceae</taxon>
        <taxon>Camelineae</taxon>
        <taxon>Capsella</taxon>
    </lineage>
</organism>
<dbReference type="PROSITE" id="PS50157">
    <property type="entry name" value="ZINC_FINGER_C2H2_2"/>
    <property type="match status" value="1"/>
</dbReference>
<dbReference type="SUPFAM" id="SSF57667">
    <property type="entry name" value="beta-beta-alpha zinc fingers"/>
    <property type="match status" value="1"/>
</dbReference>
<dbReference type="GO" id="GO:0008270">
    <property type="term" value="F:zinc ion binding"/>
    <property type="evidence" value="ECO:0007669"/>
    <property type="project" value="UniProtKB-KW"/>
</dbReference>
<keyword evidence="1" id="KW-0862">Zinc</keyword>
<feature type="domain" description="C2H2-type" evidence="2">
    <location>
        <begin position="221"/>
        <end position="248"/>
    </location>
</feature>
<gene>
    <name evidence="3" type="ORF">CARUB_v10025077mg</name>
</gene>
<evidence type="ECO:0000259" key="2">
    <source>
        <dbReference type="PROSITE" id="PS50157"/>
    </source>
</evidence>
<dbReference type="KEGG" id="crb:17888798"/>
<dbReference type="InterPro" id="IPR036236">
    <property type="entry name" value="Znf_C2H2_sf"/>
</dbReference>
<dbReference type="STRING" id="81985.R0HXM8"/>
<dbReference type="PROSITE" id="PS00028">
    <property type="entry name" value="ZINC_FINGER_C2H2_1"/>
    <property type="match status" value="1"/>
</dbReference>
<name>R0HXM8_9BRAS</name>
<dbReference type="Proteomes" id="UP000029121">
    <property type="component" value="Unassembled WGS sequence"/>
</dbReference>
<evidence type="ECO:0000313" key="3">
    <source>
        <dbReference type="EMBL" id="EOA28838.1"/>
    </source>
</evidence>
<keyword evidence="4" id="KW-1185">Reference proteome</keyword>
<accession>R0HXM8</accession>
<evidence type="ECO:0000313" key="4">
    <source>
        <dbReference type="Proteomes" id="UP000029121"/>
    </source>
</evidence>
<sequence>MFSNPNMFNIYSDDSINHHEMLHNSQMVQSTFNRMNHEILFASPLSFSYPQNSNASSPPFHYLMRGNFDSVSGAENSHSSLSPHLTQVPFNQTITNRYTTIIPTNTQFQYDTECVKRSMDSKINRNYVSHPPNFLDSQREVLSPTPLSVVYPHQDFDDLRHSDMVSMPSKGNHIPQDSRFMKKILKPKITYYVDSDEDEKSDDDQYDGRTHSISSKKYGPYTCPKCNNVFDTSQKFAAHMLSHYKSENIEEKARRLRARNKNRYCKLTTSLKRSK</sequence>
<dbReference type="EMBL" id="KB870808">
    <property type="protein sequence ID" value="EOA28838.1"/>
    <property type="molecule type" value="Genomic_DNA"/>
</dbReference>
<reference evidence="4" key="1">
    <citation type="journal article" date="2013" name="Nat. Genet.">
        <title>The Capsella rubella genome and the genomic consequences of rapid mating system evolution.</title>
        <authorList>
            <person name="Slotte T."/>
            <person name="Hazzouri K.M."/>
            <person name="Agren J.A."/>
            <person name="Koenig D."/>
            <person name="Maumus F."/>
            <person name="Guo Y.L."/>
            <person name="Steige K."/>
            <person name="Platts A.E."/>
            <person name="Escobar J.S."/>
            <person name="Newman L.K."/>
            <person name="Wang W."/>
            <person name="Mandakova T."/>
            <person name="Vello E."/>
            <person name="Smith L.M."/>
            <person name="Henz S.R."/>
            <person name="Steffen J."/>
            <person name="Takuno S."/>
            <person name="Brandvain Y."/>
            <person name="Coop G."/>
            <person name="Andolfatto P."/>
            <person name="Hu T.T."/>
            <person name="Blanchette M."/>
            <person name="Clark R.M."/>
            <person name="Quesneville H."/>
            <person name="Nordborg M."/>
            <person name="Gaut B.S."/>
            <person name="Lysak M.A."/>
            <person name="Jenkins J."/>
            <person name="Grimwood J."/>
            <person name="Chapman J."/>
            <person name="Prochnik S."/>
            <person name="Shu S."/>
            <person name="Rokhsar D."/>
            <person name="Schmutz J."/>
            <person name="Weigel D."/>
            <person name="Wright S.I."/>
        </authorList>
    </citation>
    <scope>NUCLEOTIDE SEQUENCE [LARGE SCALE GENOMIC DNA]</scope>
    <source>
        <strain evidence="4">cv. Monte Gargano</strain>
    </source>
</reference>
<dbReference type="OrthoDB" id="1414247at2759"/>
<evidence type="ECO:0000256" key="1">
    <source>
        <dbReference type="PROSITE-ProRule" id="PRU00042"/>
    </source>
</evidence>
<dbReference type="InterPro" id="IPR013087">
    <property type="entry name" value="Znf_C2H2_type"/>
</dbReference>
<dbReference type="eggNOG" id="ENOG502S88C">
    <property type="taxonomic scope" value="Eukaryota"/>
</dbReference>
<dbReference type="AlphaFoldDB" id="R0HXM8"/>
<keyword evidence="1" id="KW-0863">Zinc-finger</keyword>
<protein>
    <recommendedName>
        <fullName evidence="2">C2H2-type domain-containing protein</fullName>
    </recommendedName>
</protein>
<keyword evidence="1" id="KW-0479">Metal-binding</keyword>
<proteinExistence type="predicted"/>